<sequence length="98" mass="10407">MPPPTDISDPDNSEQRDDGQAQDVAADALHRGTEPGGETERGGGDDRGAVMPDDTPDLVDTMNAMVRSGRIDNGAFAGEPMMDDEEDILGDTDDDEDD</sequence>
<evidence type="ECO:0000256" key="1">
    <source>
        <dbReference type="SAM" id="MobiDB-lite"/>
    </source>
</evidence>
<feature type="region of interest" description="Disordered" evidence="1">
    <location>
        <begin position="73"/>
        <end position="98"/>
    </location>
</feature>
<dbReference type="AlphaFoldDB" id="A0A437JA80"/>
<dbReference type="OrthoDB" id="7427177at2"/>
<feature type="compositionally biased region" description="Acidic residues" evidence="1">
    <location>
        <begin position="81"/>
        <end position="98"/>
    </location>
</feature>
<keyword evidence="3" id="KW-1185">Reference proteome</keyword>
<evidence type="ECO:0000313" key="3">
    <source>
        <dbReference type="Proteomes" id="UP000282977"/>
    </source>
</evidence>
<feature type="region of interest" description="Disordered" evidence="1">
    <location>
        <begin position="1"/>
        <end position="55"/>
    </location>
</feature>
<dbReference type="EMBL" id="RZUL01000002">
    <property type="protein sequence ID" value="RVT42395.1"/>
    <property type="molecule type" value="Genomic_DNA"/>
</dbReference>
<reference evidence="2 3" key="1">
    <citation type="submission" date="2019-01" db="EMBL/GenBank/DDBJ databases">
        <authorList>
            <person name="Chen W.-M."/>
        </authorList>
    </citation>
    <scope>NUCLEOTIDE SEQUENCE [LARGE SCALE GENOMIC DNA]</scope>
    <source>
        <strain evidence="2 3">TLA-22</strain>
    </source>
</reference>
<organism evidence="2 3">
    <name type="scientific">Sphingobium algorifonticola</name>
    <dbReference type="NCBI Taxonomy" id="2008318"/>
    <lineage>
        <taxon>Bacteria</taxon>
        <taxon>Pseudomonadati</taxon>
        <taxon>Pseudomonadota</taxon>
        <taxon>Alphaproteobacteria</taxon>
        <taxon>Sphingomonadales</taxon>
        <taxon>Sphingomonadaceae</taxon>
        <taxon>Sphingobium</taxon>
    </lineage>
</organism>
<evidence type="ECO:0000313" key="2">
    <source>
        <dbReference type="EMBL" id="RVT42395.1"/>
    </source>
</evidence>
<protein>
    <submittedName>
        <fullName evidence="2">Uncharacterized protein</fullName>
    </submittedName>
</protein>
<accession>A0A437JA80</accession>
<gene>
    <name evidence="2" type="ORF">ENE74_06235</name>
</gene>
<comment type="caution">
    <text evidence="2">The sequence shown here is derived from an EMBL/GenBank/DDBJ whole genome shotgun (WGS) entry which is preliminary data.</text>
</comment>
<proteinExistence type="predicted"/>
<dbReference type="Proteomes" id="UP000282977">
    <property type="component" value="Unassembled WGS sequence"/>
</dbReference>
<name>A0A437JA80_9SPHN</name>
<feature type="compositionally biased region" description="Basic and acidic residues" evidence="1">
    <location>
        <begin position="28"/>
        <end position="48"/>
    </location>
</feature>